<accession>A0A4Z0H250</accession>
<dbReference type="Gene3D" id="1.10.3450.10">
    <property type="entry name" value="TTHA0068-like"/>
    <property type="match status" value="1"/>
</dbReference>
<dbReference type="AlphaFoldDB" id="A0A4Z0H250"/>
<gene>
    <name evidence="1" type="ORF">E4663_05655</name>
</gene>
<dbReference type="EMBL" id="SRJC01000001">
    <property type="protein sequence ID" value="TGB04478.1"/>
    <property type="molecule type" value="Genomic_DNA"/>
</dbReference>
<protein>
    <submittedName>
        <fullName evidence="1">DUF309 domain-containing protein</fullName>
    </submittedName>
</protein>
<keyword evidence="2" id="KW-1185">Reference proteome</keyword>
<reference evidence="1 2" key="1">
    <citation type="journal article" date="2003" name="Int. J. Syst. Evol. Microbiol.">
        <title>Halobacillus salinus sp. nov., isolated from a salt lake on the coast of the East Sea in Korea.</title>
        <authorList>
            <person name="Yoon J.H."/>
            <person name="Kang K.H."/>
            <person name="Park Y.H."/>
        </authorList>
    </citation>
    <scope>NUCLEOTIDE SEQUENCE [LARGE SCALE GENOMIC DNA]</scope>
    <source>
        <strain evidence="1 2">HSL-3</strain>
    </source>
</reference>
<name>A0A4Z0H250_9BACI</name>
<dbReference type="RefSeq" id="WP_135326918.1">
    <property type="nucleotide sequence ID" value="NZ_SRJC01000001.1"/>
</dbReference>
<evidence type="ECO:0000313" key="2">
    <source>
        <dbReference type="Proteomes" id="UP000297982"/>
    </source>
</evidence>
<organism evidence="1 2">
    <name type="scientific">Halobacillus salinus</name>
    <dbReference type="NCBI Taxonomy" id="192814"/>
    <lineage>
        <taxon>Bacteria</taxon>
        <taxon>Bacillati</taxon>
        <taxon>Bacillota</taxon>
        <taxon>Bacilli</taxon>
        <taxon>Bacillales</taxon>
        <taxon>Bacillaceae</taxon>
        <taxon>Halobacillus</taxon>
    </lineage>
</organism>
<dbReference type="Proteomes" id="UP000297982">
    <property type="component" value="Unassembled WGS sequence"/>
</dbReference>
<dbReference type="InterPro" id="IPR005500">
    <property type="entry name" value="DUF309"/>
</dbReference>
<sequence>MYPRAYIDFLTHFQGTRDYFECHEVLEEYWKETNPGDRSSVWVFLIQLSVSLYHHRRGNFKGAHKLIKRCSVTFPKHKASLVQLGLDVKKMERLITKLEKRVLDVEPYKSLLLPICNESLKQIVLQRCQEWNVTYGDPSSMTEALVEKHRLRHH</sequence>
<dbReference type="PANTHER" id="PTHR34796:SF1">
    <property type="entry name" value="EXPRESSED PROTEIN"/>
    <property type="match status" value="1"/>
</dbReference>
<dbReference type="PANTHER" id="PTHR34796">
    <property type="entry name" value="EXPRESSED PROTEIN"/>
    <property type="match status" value="1"/>
</dbReference>
<proteinExistence type="predicted"/>
<evidence type="ECO:0000313" key="1">
    <source>
        <dbReference type="EMBL" id="TGB04478.1"/>
    </source>
</evidence>
<dbReference type="SUPFAM" id="SSF140663">
    <property type="entry name" value="TTHA0068-like"/>
    <property type="match status" value="1"/>
</dbReference>
<dbReference type="STRING" id="192814.GCA_900166575_01535"/>
<comment type="caution">
    <text evidence="1">The sequence shown here is derived from an EMBL/GenBank/DDBJ whole genome shotgun (WGS) entry which is preliminary data.</text>
</comment>
<dbReference type="Pfam" id="PF03745">
    <property type="entry name" value="DUF309"/>
    <property type="match status" value="1"/>
</dbReference>
<dbReference type="InterPro" id="IPR023203">
    <property type="entry name" value="TTHA0068_sf"/>
</dbReference>